<dbReference type="InterPro" id="IPR007235">
    <property type="entry name" value="Glyco_trans_28_C"/>
</dbReference>
<sequence>MDQSRARQPDDAGLIERDGVRVRYEVHGEGDRAVLLLPTWSIIHSRAWKAQIHFLARHLRVLTMDGRGNGGSDRPADPGLYAVREFAADALAVMDATDTEQATLVAHSRGAVWALLLAAEHPERVDGMIFVSPHLPLAPGHPWRHAAVEAWDRPQDTYEGWLKYNRHHWLGDYRDFLEFFFSEVFSEPHSTKQIEDSVRWALETTAETAVATQLGGEFTRGLAAEVVERVRCPVLVVHSRDDGVVPHAVGAALARGTGGRLVTLEGSGHSPHARDPVSFNLLVREMVAPALPRVRRRALQRTRRALYVSSPIGLGHAHRDLAIAQQLRHLRPDLEIEWLAQPPVTRVLLENGETVHPASRQLAGEAAHIDAEASEHDLHVFQAWRRMDEILVANFMVFLDLVRERDYDLWIGDEAWELDYYLHENPELKTAAYAWLTDFVGWLPMPDGGEHEARLTADYNAEMIEQVERFPRVRDRAIFIGEPRDVVPGRFGPGLPGIRRWVSQHYAFSGYILGFEPAALEREALREEFGYGSDEKVCIVSVGGSGVGRALLERVIAAFPAARRRVPELRMIAVTGPRLDPDSLPRQPGVEVRGYVPQLRRHLAACDLALVQGGLATTMELTALRRPFLYFPLRHHFEQNYHVAHRLERHRAGRRVSFEETTRERLADAIAEELGQKPAYLPVRPGGAERAAALISDLL</sequence>
<name>A0A934KAT2_9BACT</name>
<evidence type="ECO:0000313" key="4">
    <source>
        <dbReference type="Proteomes" id="UP000612893"/>
    </source>
</evidence>
<reference evidence="3" key="1">
    <citation type="submission" date="2020-10" db="EMBL/GenBank/DDBJ databases">
        <title>Ca. Dormibacterota MAGs.</title>
        <authorList>
            <person name="Montgomery K."/>
        </authorList>
    </citation>
    <scope>NUCLEOTIDE SEQUENCE [LARGE SCALE GENOMIC DNA]</scope>
    <source>
        <strain evidence="3">SC8812_S17_10</strain>
    </source>
</reference>
<dbReference type="Proteomes" id="UP000612893">
    <property type="component" value="Unassembled WGS sequence"/>
</dbReference>
<proteinExistence type="predicted"/>
<dbReference type="InterPro" id="IPR050471">
    <property type="entry name" value="AB_hydrolase"/>
</dbReference>
<dbReference type="PANTHER" id="PTHR43433:SF1">
    <property type="entry name" value="BLL5160 PROTEIN"/>
    <property type="match status" value="1"/>
</dbReference>
<evidence type="ECO:0000259" key="1">
    <source>
        <dbReference type="Pfam" id="PF00561"/>
    </source>
</evidence>
<dbReference type="Pfam" id="PF00561">
    <property type="entry name" value="Abhydrolase_1"/>
    <property type="match status" value="1"/>
</dbReference>
<keyword evidence="4" id="KW-1185">Reference proteome</keyword>
<dbReference type="InterPro" id="IPR000073">
    <property type="entry name" value="AB_hydrolase_1"/>
</dbReference>
<evidence type="ECO:0000313" key="3">
    <source>
        <dbReference type="EMBL" id="MBJ7601435.1"/>
    </source>
</evidence>
<dbReference type="PANTHER" id="PTHR43433">
    <property type="entry name" value="HYDROLASE, ALPHA/BETA FOLD FAMILY PROTEIN"/>
    <property type="match status" value="1"/>
</dbReference>
<dbReference type="EMBL" id="JAEKNR010000245">
    <property type="protein sequence ID" value="MBJ7601435.1"/>
    <property type="molecule type" value="Genomic_DNA"/>
</dbReference>
<accession>A0A934KAT2</accession>
<feature type="domain" description="AB hydrolase-1" evidence="1">
    <location>
        <begin position="35"/>
        <end position="272"/>
    </location>
</feature>
<dbReference type="SUPFAM" id="SSF53474">
    <property type="entry name" value="alpha/beta-Hydrolases"/>
    <property type="match status" value="1"/>
</dbReference>
<dbReference type="SUPFAM" id="SSF53756">
    <property type="entry name" value="UDP-Glycosyltransferase/glycogen phosphorylase"/>
    <property type="match status" value="1"/>
</dbReference>
<gene>
    <name evidence="3" type="ORF">JF922_25595</name>
</gene>
<feature type="domain" description="Glycosyl transferase family 28 C-terminal" evidence="2">
    <location>
        <begin position="541"/>
        <end position="678"/>
    </location>
</feature>
<evidence type="ECO:0000259" key="2">
    <source>
        <dbReference type="Pfam" id="PF04101"/>
    </source>
</evidence>
<dbReference type="Pfam" id="PF04101">
    <property type="entry name" value="Glyco_tran_28_C"/>
    <property type="match status" value="1"/>
</dbReference>
<dbReference type="InterPro" id="IPR029058">
    <property type="entry name" value="AB_hydrolase_fold"/>
</dbReference>
<dbReference type="GO" id="GO:0016787">
    <property type="term" value="F:hydrolase activity"/>
    <property type="evidence" value="ECO:0007669"/>
    <property type="project" value="UniProtKB-KW"/>
</dbReference>
<dbReference type="Gene3D" id="3.40.50.2000">
    <property type="entry name" value="Glycogen Phosphorylase B"/>
    <property type="match status" value="1"/>
</dbReference>
<comment type="caution">
    <text evidence="3">The sequence shown here is derived from an EMBL/GenBank/DDBJ whole genome shotgun (WGS) entry which is preliminary data.</text>
</comment>
<protein>
    <submittedName>
        <fullName evidence="3">Alpha/beta fold hydrolase</fullName>
    </submittedName>
</protein>
<dbReference type="Gene3D" id="3.40.50.1820">
    <property type="entry name" value="alpha/beta hydrolase"/>
    <property type="match status" value="1"/>
</dbReference>
<keyword evidence="3" id="KW-0378">Hydrolase</keyword>
<dbReference type="AlphaFoldDB" id="A0A934KAT2"/>
<organism evidence="3 4">
    <name type="scientific">Candidatus Nephthysia bennettiae</name>
    <dbReference type="NCBI Taxonomy" id="3127016"/>
    <lineage>
        <taxon>Bacteria</taxon>
        <taxon>Bacillati</taxon>
        <taxon>Candidatus Dormiibacterota</taxon>
        <taxon>Candidatus Dormibacteria</taxon>
        <taxon>Candidatus Dormibacterales</taxon>
        <taxon>Candidatus Dormibacteraceae</taxon>
        <taxon>Candidatus Nephthysia</taxon>
    </lineage>
</organism>